<dbReference type="Proteomes" id="UP001275084">
    <property type="component" value="Unassembled WGS sequence"/>
</dbReference>
<dbReference type="AlphaFoldDB" id="A0AAJ0H5E3"/>
<evidence type="ECO:0000313" key="3">
    <source>
        <dbReference type="Proteomes" id="UP001275084"/>
    </source>
</evidence>
<name>A0AAJ0H5E3_9PEZI</name>
<reference evidence="2" key="2">
    <citation type="submission" date="2023-06" db="EMBL/GenBank/DDBJ databases">
        <authorList>
            <consortium name="Lawrence Berkeley National Laboratory"/>
            <person name="Haridas S."/>
            <person name="Hensen N."/>
            <person name="Bonometti L."/>
            <person name="Westerberg I."/>
            <person name="Brannstrom I.O."/>
            <person name="Guillou S."/>
            <person name="Cros-Aarteil S."/>
            <person name="Calhoun S."/>
            <person name="Kuo A."/>
            <person name="Mondo S."/>
            <person name="Pangilinan J."/>
            <person name="Riley R."/>
            <person name="Labutti K."/>
            <person name="Andreopoulos B."/>
            <person name="Lipzen A."/>
            <person name="Chen C."/>
            <person name="Yanf M."/>
            <person name="Daum C."/>
            <person name="Ng V."/>
            <person name="Clum A."/>
            <person name="Steindorff A."/>
            <person name="Ohm R."/>
            <person name="Martin F."/>
            <person name="Silar P."/>
            <person name="Natvig D."/>
            <person name="Lalanne C."/>
            <person name="Gautier V."/>
            <person name="Ament-Velasquez S.L."/>
            <person name="Kruys A."/>
            <person name="Hutchinson M.I."/>
            <person name="Powell A.J."/>
            <person name="Barry K."/>
            <person name="Miller A.N."/>
            <person name="Grigoriev I.V."/>
            <person name="Debuchy R."/>
            <person name="Gladieux P."/>
            <person name="Thoren M.H."/>
            <person name="Johannesson H."/>
        </authorList>
    </citation>
    <scope>NUCLEOTIDE SEQUENCE</scope>
    <source>
        <strain evidence="2">CBS 955.72</strain>
    </source>
</reference>
<sequence>MPRFYTYIFAVIPLLIWDTCTWPCVSSLRIIAHLSLFTMLDEKQGWLLQDIPALLLGSRPSCRSRLTTSRTSGGQSRGGLILTTVAIMTRSTT</sequence>
<gene>
    <name evidence="2" type="ORF">B0T25DRAFT_364428</name>
</gene>
<organism evidence="2 3">
    <name type="scientific">Lasiosphaeria hispida</name>
    <dbReference type="NCBI Taxonomy" id="260671"/>
    <lineage>
        <taxon>Eukaryota</taxon>
        <taxon>Fungi</taxon>
        <taxon>Dikarya</taxon>
        <taxon>Ascomycota</taxon>
        <taxon>Pezizomycotina</taxon>
        <taxon>Sordariomycetes</taxon>
        <taxon>Sordariomycetidae</taxon>
        <taxon>Sordariales</taxon>
        <taxon>Lasiosphaeriaceae</taxon>
        <taxon>Lasiosphaeria</taxon>
    </lineage>
</organism>
<evidence type="ECO:0000256" key="1">
    <source>
        <dbReference type="SAM" id="SignalP"/>
    </source>
</evidence>
<dbReference type="EMBL" id="JAUIQD010000009">
    <property type="protein sequence ID" value="KAK3339874.1"/>
    <property type="molecule type" value="Genomic_DNA"/>
</dbReference>
<evidence type="ECO:0008006" key="4">
    <source>
        <dbReference type="Google" id="ProtNLM"/>
    </source>
</evidence>
<protein>
    <recommendedName>
        <fullName evidence="4">Secreted protein</fullName>
    </recommendedName>
</protein>
<proteinExistence type="predicted"/>
<evidence type="ECO:0000313" key="2">
    <source>
        <dbReference type="EMBL" id="KAK3339874.1"/>
    </source>
</evidence>
<feature type="chain" id="PRO_5042509968" description="Secreted protein" evidence="1">
    <location>
        <begin position="28"/>
        <end position="93"/>
    </location>
</feature>
<keyword evidence="3" id="KW-1185">Reference proteome</keyword>
<keyword evidence="1" id="KW-0732">Signal</keyword>
<reference evidence="2" key="1">
    <citation type="journal article" date="2023" name="Mol. Phylogenet. Evol.">
        <title>Genome-scale phylogeny and comparative genomics of the fungal order Sordariales.</title>
        <authorList>
            <person name="Hensen N."/>
            <person name="Bonometti L."/>
            <person name="Westerberg I."/>
            <person name="Brannstrom I.O."/>
            <person name="Guillou S."/>
            <person name="Cros-Aarteil S."/>
            <person name="Calhoun S."/>
            <person name="Haridas S."/>
            <person name="Kuo A."/>
            <person name="Mondo S."/>
            <person name="Pangilinan J."/>
            <person name="Riley R."/>
            <person name="LaButti K."/>
            <person name="Andreopoulos B."/>
            <person name="Lipzen A."/>
            <person name="Chen C."/>
            <person name="Yan M."/>
            <person name="Daum C."/>
            <person name="Ng V."/>
            <person name="Clum A."/>
            <person name="Steindorff A."/>
            <person name="Ohm R.A."/>
            <person name="Martin F."/>
            <person name="Silar P."/>
            <person name="Natvig D.O."/>
            <person name="Lalanne C."/>
            <person name="Gautier V."/>
            <person name="Ament-Velasquez S.L."/>
            <person name="Kruys A."/>
            <person name="Hutchinson M.I."/>
            <person name="Powell A.J."/>
            <person name="Barry K."/>
            <person name="Miller A.N."/>
            <person name="Grigoriev I.V."/>
            <person name="Debuchy R."/>
            <person name="Gladieux P."/>
            <person name="Hiltunen Thoren M."/>
            <person name="Johannesson H."/>
        </authorList>
    </citation>
    <scope>NUCLEOTIDE SEQUENCE</scope>
    <source>
        <strain evidence="2">CBS 955.72</strain>
    </source>
</reference>
<accession>A0AAJ0H5E3</accession>
<comment type="caution">
    <text evidence="2">The sequence shown here is derived from an EMBL/GenBank/DDBJ whole genome shotgun (WGS) entry which is preliminary data.</text>
</comment>
<feature type="signal peptide" evidence="1">
    <location>
        <begin position="1"/>
        <end position="27"/>
    </location>
</feature>